<dbReference type="PANTHER" id="PTHR14239">
    <property type="entry name" value="DUDULIN-RELATED"/>
    <property type="match status" value="1"/>
</dbReference>
<proteinExistence type="predicted"/>
<comment type="caution">
    <text evidence="3">The sequence shown here is derived from an EMBL/GenBank/DDBJ whole genome shotgun (WGS) entry which is preliminary data.</text>
</comment>
<dbReference type="InterPro" id="IPR028939">
    <property type="entry name" value="P5C_Rdtase_cat_N"/>
</dbReference>
<dbReference type="SUPFAM" id="SSF51735">
    <property type="entry name" value="NAD(P)-binding Rossmann-fold domains"/>
    <property type="match status" value="1"/>
</dbReference>
<organism evidence="3 4">
    <name type="scientific">Streptomyces argenteolus</name>
    <dbReference type="NCBI Taxonomy" id="67274"/>
    <lineage>
        <taxon>Bacteria</taxon>
        <taxon>Bacillati</taxon>
        <taxon>Actinomycetota</taxon>
        <taxon>Actinomycetes</taxon>
        <taxon>Kitasatosporales</taxon>
        <taxon>Streptomycetaceae</taxon>
        <taxon>Streptomyces</taxon>
    </lineage>
</organism>
<evidence type="ECO:0000259" key="2">
    <source>
        <dbReference type="Pfam" id="PF03807"/>
    </source>
</evidence>
<protein>
    <submittedName>
        <fullName evidence="3">NADPH-dependent F420 reductase</fullName>
    </submittedName>
</protein>
<evidence type="ECO:0000313" key="4">
    <source>
        <dbReference type="Proteomes" id="UP001602322"/>
    </source>
</evidence>
<dbReference type="RefSeq" id="WP_387904816.1">
    <property type="nucleotide sequence ID" value="NZ_JBIBEG010000006.1"/>
</dbReference>
<evidence type="ECO:0000313" key="3">
    <source>
        <dbReference type="EMBL" id="MFF5898554.1"/>
    </source>
</evidence>
<gene>
    <name evidence="3" type="ORF">ACFY8O_21885</name>
</gene>
<dbReference type="InterPro" id="IPR051267">
    <property type="entry name" value="STEAP_metalloreductase"/>
</dbReference>
<dbReference type="PANTHER" id="PTHR14239:SF10">
    <property type="entry name" value="REDUCTASE"/>
    <property type="match status" value="1"/>
</dbReference>
<sequence length="212" mass="21622">MRIGIIGTGNMAEALGGRWAAAGHHVLFGGRSAERARALADRTGRRAGTIREAAAYGDATLLALPYDAVAGVLTALGAADGALRGRLLVDCTNAVGPGFRLTTGAGPGAARTIADLTGARVVKAFNHLPDSVWRLDPPAFADGPVAVPLCGDDAGALETVGTLVRDLGCVPLPVGGLDRAAYLEATTAFLIGLWHTGHDPRTLLPPFEAVTA</sequence>
<name>A0ABW6X9Z2_9ACTN</name>
<dbReference type="InterPro" id="IPR036291">
    <property type="entry name" value="NAD(P)-bd_dom_sf"/>
</dbReference>
<dbReference type="Pfam" id="PF03807">
    <property type="entry name" value="F420_oxidored"/>
    <property type="match status" value="1"/>
</dbReference>
<dbReference type="Proteomes" id="UP001602322">
    <property type="component" value="Unassembled WGS sequence"/>
</dbReference>
<feature type="domain" description="Pyrroline-5-carboxylate reductase catalytic N-terminal" evidence="2">
    <location>
        <begin position="2"/>
        <end position="93"/>
    </location>
</feature>
<keyword evidence="4" id="KW-1185">Reference proteome</keyword>
<reference evidence="3 4" key="1">
    <citation type="submission" date="2024-10" db="EMBL/GenBank/DDBJ databases">
        <title>The Natural Products Discovery Center: Release of the First 8490 Sequenced Strains for Exploring Actinobacteria Biosynthetic Diversity.</title>
        <authorList>
            <person name="Kalkreuter E."/>
            <person name="Kautsar S.A."/>
            <person name="Yang D."/>
            <person name="Bader C.D."/>
            <person name="Teijaro C.N."/>
            <person name="Fluegel L."/>
            <person name="Davis C.M."/>
            <person name="Simpson J.R."/>
            <person name="Lauterbach L."/>
            <person name="Steele A.D."/>
            <person name="Gui C."/>
            <person name="Meng S."/>
            <person name="Li G."/>
            <person name="Viehrig K."/>
            <person name="Ye F."/>
            <person name="Su P."/>
            <person name="Kiefer A.F."/>
            <person name="Nichols A."/>
            <person name="Cepeda A.J."/>
            <person name="Yan W."/>
            <person name="Fan B."/>
            <person name="Jiang Y."/>
            <person name="Adhikari A."/>
            <person name="Zheng C.-J."/>
            <person name="Schuster L."/>
            <person name="Cowan T.M."/>
            <person name="Smanski M.J."/>
            <person name="Chevrette M.G."/>
            <person name="De Carvalho L.P.S."/>
            <person name="Shen B."/>
        </authorList>
    </citation>
    <scope>NUCLEOTIDE SEQUENCE [LARGE SCALE GENOMIC DNA]</scope>
    <source>
        <strain evidence="3 4">NPDC012540</strain>
    </source>
</reference>
<dbReference type="EMBL" id="JBIBEG010000006">
    <property type="protein sequence ID" value="MFF5898554.1"/>
    <property type="molecule type" value="Genomic_DNA"/>
</dbReference>
<evidence type="ECO:0000256" key="1">
    <source>
        <dbReference type="ARBA" id="ARBA00023002"/>
    </source>
</evidence>
<keyword evidence="1" id="KW-0560">Oxidoreductase</keyword>
<dbReference type="Gene3D" id="3.40.50.720">
    <property type="entry name" value="NAD(P)-binding Rossmann-like Domain"/>
    <property type="match status" value="1"/>
</dbReference>
<accession>A0ABW6X9Z2</accession>